<sequence>MTRFANTLKQSVELFSEHPKFIIPKLIIALLYSLLILDVAGALESALLLGSDATPSAIEGLFMLFFFTLALNILDILTSAMYPYLVKQLKSGSHEIHLLEAAGDVWKRAFSIVLPLMIVEIGFVMVVMLVFVPVVLSLVIGLFPPILLVPLFAILAFAVVFLFYPLYPVLVYEKYPVFDSLKRSVNISLAKKSEVGKATLISSVLSLLSFAIAFSIQLFPQSDGTPLFWLAFIIIRFLTAYVYSYLYVLNPVFYLEHVGAK</sequence>
<keyword evidence="1" id="KW-0812">Transmembrane</keyword>
<feature type="transmembrane region" description="Helical" evidence="1">
    <location>
        <begin position="198"/>
        <end position="220"/>
    </location>
</feature>
<accession>A0A7J4IXP7</accession>
<proteinExistence type="predicted"/>
<feature type="transmembrane region" description="Helical" evidence="1">
    <location>
        <begin position="226"/>
        <end position="248"/>
    </location>
</feature>
<dbReference type="AlphaFoldDB" id="A0A7J4IXP7"/>
<comment type="caution">
    <text evidence="2">The sequence shown here is derived from an EMBL/GenBank/DDBJ whole genome shotgun (WGS) entry which is preliminary data.</text>
</comment>
<evidence type="ECO:0000256" key="1">
    <source>
        <dbReference type="SAM" id="Phobius"/>
    </source>
</evidence>
<feature type="transmembrane region" description="Helical" evidence="1">
    <location>
        <begin position="63"/>
        <end position="85"/>
    </location>
</feature>
<organism evidence="2 3">
    <name type="scientific">Candidatus Iainarchaeum sp</name>
    <dbReference type="NCBI Taxonomy" id="3101447"/>
    <lineage>
        <taxon>Archaea</taxon>
        <taxon>Candidatus Iainarchaeota</taxon>
        <taxon>Candidatus Iainarchaeia</taxon>
        <taxon>Candidatus Iainarchaeales</taxon>
        <taxon>Candidatus Iainarchaeaceae</taxon>
        <taxon>Candidatus Iainarchaeum</taxon>
    </lineage>
</organism>
<keyword evidence="1" id="KW-1133">Transmembrane helix</keyword>
<feature type="transmembrane region" description="Helical" evidence="1">
    <location>
        <begin position="116"/>
        <end position="140"/>
    </location>
</feature>
<keyword evidence="1" id="KW-0472">Membrane</keyword>
<gene>
    <name evidence="2" type="ORF">HA254_02985</name>
</gene>
<name>A0A7J4IXP7_9ARCH</name>
<reference evidence="3" key="1">
    <citation type="journal article" date="2020" name="bioRxiv">
        <title>A rank-normalized archaeal taxonomy based on genome phylogeny resolves widespread incomplete and uneven classifications.</title>
        <authorList>
            <person name="Rinke C."/>
            <person name="Chuvochina M."/>
            <person name="Mussig A.J."/>
            <person name="Chaumeil P.-A."/>
            <person name="Waite D.W."/>
            <person name="Whitman W.B."/>
            <person name="Parks D.H."/>
            <person name="Hugenholtz P."/>
        </authorList>
    </citation>
    <scope>NUCLEOTIDE SEQUENCE [LARGE SCALE GENOMIC DNA]</scope>
</reference>
<feature type="transmembrane region" description="Helical" evidence="1">
    <location>
        <begin position="21"/>
        <end position="43"/>
    </location>
</feature>
<evidence type="ECO:0000313" key="3">
    <source>
        <dbReference type="Proteomes" id="UP000565078"/>
    </source>
</evidence>
<feature type="transmembrane region" description="Helical" evidence="1">
    <location>
        <begin position="146"/>
        <end position="167"/>
    </location>
</feature>
<evidence type="ECO:0008006" key="4">
    <source>
        <dbReference type="Google" id="ProtNLM"/>
    </source>
</evidence>
<dbReference type="EMBL" id="DUGC01000051">
    <property type="protein sequence ID" value="HIH09614.1"/>
    <property type="molecule type" value="Genomic_DNA"/>
</dbReference>
<protein>
    <recommendedName>
        <fullName evidence="4">Glycerophosphoryl diester phosphodiesterase membrane domain-containing protein</fullName>
    </recommendedName>
</protein>
<dbReference type="Proteomes" id="UP000565078">
    <property type="component" value="Unassembled WGS sequence"/>
</dbReference>
<evidence type="ECO:0000313" key="2">
    <source>
        <dbReference type="EMBL" id="HIH09614.1"/>
    </source>
</evidence>